<dbReference type="EMBL" id="JANBOJ010000080">
    <property type="protein sequence ID" value="KAJ1723117.1"/>
    <property type="molecule type" value="Genomic_DNA"/>
</dbReference>
<evidence type="ECO:0000256" key="5">
    <source>
        <dbReference type="SAM" id="MobiDB-lite"/>
    </source>
</evidence>
<comment type="caution">
    <text evidence="6">The sequence shown here is derived from an EMBL/GenBank/DDBJ whole genome shotgun (WGS) entry which is preliminary data.</text>
</comment>
<dbReference type="PRINTS" id="PR00296">
    <property type="entry name" value="CYCLINKINASE"/>
</dbReference>
<dbReference type="PANTHER" id="PTHR23415">
    <property type="entry name" value="CYCLIN-DEPENDENT KINASES REGULATORY SUBUNIT/60S RIBOSOME SUBUNIT BIOGENESIS PROTEIN NIP7"/>
    <property type="match status" value="1"/>
</dbReference>
<comment type="function">
    <text evidence="4">Binds to the catalytic subunit of the cyclin dependent kinases and is essential for their biological function.</text>
</comment>
<reference evidence="6" key="1">
    <citation type="submission" date="2022-07" db="EMBL/GenBank/DDBJ databases">
        <title>Phylogenomic reconstructions and comparative analyses of Kickxellomycotina fungi.</title>
        <authorList>
            <person name="Reynolds N.K."/>
            <person name="Stajich J.E."/>
            <person name="Barry K."/>
            <person name="Grigoriev I.V."/>
            <person name="Crous P."/>
            <person name="Smith M.E."/>
        </authorList>
    </citation>
    <scope>NUCLEOTIDE SEQUENCE</scope>
    <source>
        <strain evidence="6">NBRC 32514</strain>
    </source>
</reference>
<dbReference type="FunFam" id="3.30.170.10:FF:000001">
    <property type="entry name" value="Cyclin-dependent kinases regulatory subunit"/>
    <property type="match status" value="1"/>
</dbReference>
<evidence type="ECO:0000256" key="1">
    <source>
        <dbReference type="ARBA" id="ARBA00007782"/>
    </source>
</evidence>
<keyword evidence="2 4" id="KW-0132">Cell division</keyword>
<keyword evidence="3 4" id="KW-0131">Cell cycle</keyword>
<organism evidence="6 7">
    <name type="scientific">Coemansia erecta</name>
    <dbReference type="NCBI Taxonomy" id="147472"/>
    <lineage>
        <taxon>Eukaryota</taxon>
        <taxon>Fungi</taxon>
        <taxon>Fungi incertae sedis</taxon>
        <taxon>Zoopagomycota</taxon>
        <taxon>Kickxellomycotina</taxon>
        <taxon>Kickxellomycetes</taxon>
        <taxon>Kickxellales</taxon>
        <taxon>Kickxellaceae</taxon>
        <taxon>Coemansia</taxon>
    </lineage>
</organism>
<dbReference type="Pfam" id="PF01111">
    <property type="entry name" value="CKS"/>
    <property type="match status" value="1"/>
</dbReference>
<dbReference type="SUPFAM" id="SSF55637">
    <property type="entry name" value="Cell cycle regulatory proteins"/>
    <property type="match status" value="1"/>
</dbReference>
<feature type="compositionally biased region" description="Polar residues" evidence="5">
    <location>
        <begin position="12"/>
        <end position="22"/>
    </location>
</feature>
<dbReference type="GO" id="GO:0016538">
    <property type="term" value="F:cyclin-dependent protein serine/threonine kinase regulator activity"/>
    <property type="evidence" value="ECO:0007669"/>
    <property type="project" value="InterPro"/>
</dbReference>
<dbReference type="InterPro" id="IPR000789">
    <property type="entry name" value="Cyclin-dep_kinase_reg-sub"/>
</dbReference>
<dbReference type="AlphaFoldDB" id="A0A9W8CTS1"/>
<evidence type="ECO:0000313" key="6">
    <source>
        <dbReference type="EMBL" id="KAJ1723117.1"/>
    </source>
</evidence>
<proteinExistence type="inferred from homology"/>
<gene>
    <name evidence="6" type="ORF">LPJ53_002522</name>
</gene>
<keyword evidence="7" id="KW-1185">Reference proteome</keyword>
<evidence type="ECO:0000256" key="2">
    <source>
        <dbReference type="ARBA" id="ARBA00022618"/>
    </source>
</evidence>
<protein>
    <recommendedName>
        <fullName evidence="4">Cyclin-dependent kinases regulatory subunit</fullName>
    </recommendedName>
</protein>
<name>A0A9W8CTS1_9FUNG</name>
<sequence length="129" mass="15002">MMAFPNDGKNAAQFNKAPNPSAVNGHHAAKDTTNSRPKPAAVSLEAQRQLDVFKYAQDIYYSDRYDDDEHEYRHVSIPERLRRYLPHPPRIMSETEWRSLGVQQSAGWVHYMVHEPEPHMLLFKRTKGQ</sequence>
<accession>A0A9W8CTS1</accession>
<evidence type="ECO:0000256" key="4">
    <source>
        <dbReference type="RuleBase" id="RU311113"/>
    </source>
</evidence>
<comment type="similarity">
    <text evidence="1 4">Belongs to the CKS family.</text>
</comment>
<evidence type="ECO:0000313" key="7">
    <source>
        <dbReference type="Proteomes" id="UP001149813"/>
    </source>
</evidence>
<dbReference type="Gene3D" id="3.30.170.10">
    <property type="entry name" value="Cyclin-dependent kinase, regulatory subunit"/>
    <property type="match status" value="1"/>
</dbReference>
<dbReference type="OrthoDB" id="440676at2759"/>
<dbReference type="InterPro" id="IPR036858">
    <property type="entry name" value="Cyclin-dep_kinase_reg-sub_sf"/>
</dbReference>
<feature type="region of interest" description="Disordered" evidence="5">
    <location>
        <begin position="1"/>
        <end position="41"/>
    </location>
</feature>
<dbReference type="Proteomes" id="UP001149813">
    <property type="component" value="Unassembled WGS sequence"/>
</dbReference>
<dbReference type="SMART" id="SM01084">
    <property type="entry name" value="CKS"/>
    <property type="match status" value="1"/>
</dbReference>
<dbReference type="GO" id="GO:0051301">
    <property type="term" value="P:cell division"/>
    <property type="evidence" value="ECO:0007669"/>
    <property type="project" value="UniProtKB-UniRule"/>
</dbReference>
<evidence type="ECO:0000256" key="3">
    <source>
        <dbReference type="ARBA" id="ARBA00023306"/>
    </source>
</evidence>